<reference evidence="2 3" key="2">
    <citation type="submission" date="2018-11" db="EMBL/GenBank/DDBJ databases">
        <authorList>
            <consortium name="Pathogen Informatics"/>
        </authorList>
    </citation>
    <scope>NUCLEOTIDE SEQUENCE [LARGE SCALE GENOMIC DNA]</scope>
</reference>
<accession>A0A0R3QBS7</accession>
<keyword evidence="3" id="KW-1185">Reference proteome</keyword>
<feature type="transmembrane region" description="Helical" evidence="1">
    <location>
        <begin position="47"/>
        <end position="69"/>
    </location>
</feature>
<reference evidence="4" key="1">
    <citation type="submission" date="2017-02" db="UniProtKB">
        <authorList>
            <consortium name="WormBaseParasite"/>
        </authorList>
    </citation>
    <scope>IDENTIFICATION</scope>
</reference>
<dbReference type="EMBL" id="UZAG01002735">
    <property type="protein sequence ID" value="VDO14028.1"/>
    <property type="molecule type" value="Genomic_DNA"/>
</dbReference>
<feature type="transmembrane region" description="Helical" evidence="1">
    <location>
        <begin position="81"/>
        <end position="101"/>
    </location>
</feature>
<keyword evidence="1" id="KW-0812">Transmembrane</keyword>
<keyword evidence="1" id="KW-0472">Membrane</keyword>
<name>A0A0R3QBS7_9BILA</name>
<evidence type="ECO:0000313" key="2">
    <source>
        <dbReference type="EMBL" id="VDO14028.1"/>
    </source>
</evidence>
<dbReference type="AlphaFoldDB" id="A0A0R3QBS7"/>
<evidence type="ECO:0000313" key="3">
    <source>
        <dbReference type="Proteomes" id="UP000280834"/>
    </source>
</evidence>
<evidence type="ECO:0000313" key="4">
    <source>
        <dbReference type="WBParaSite" id="BTMF_0000380501-mRNA-1"/>
    </source>
</evidence>
<gene>
    <name evidence="2" type="ORF">BTMF_LOCUS3107</name>
</gene>
<proteinExistence type="predicted"/>
<organism evidence="4">
    <name type="scientific">Brugia timori</name>
    <dbReference type="NCBI Taxonomy" id="42155"/>
    <lineage>
        <taxon>Eukaryota</taxon>
        <taxon>Metazoa</taxon>
        <taxon>Ecdysozoa</taxon>
        <taxon>Nematoda</taxon>
        <taxon>Chromadorea</taxon>
        <taxon>Rhabditida</taxon>
        <taxon>Spirurina</taxon>
        <taxon>Spiruromorpha</taxon>
        <taxon>Filarioidea</taxon>
        <taxon>Onchocercidae</taxon>
        <taxon>Brugia</taxon>
    </lineage>
</organism>
<keyword evidence="1" id="KW-1133">Transmembrane helix</keyword>
<dbReference type="WBParaSite" id="BTMF_0000380501-mRNA-1">
    <property type="protein sequence ID" value="BTMF_0000380501-mRNA-1"/>
    <property type="gene ID" value="BTMF_0000380501"/>
</dbReference>
<evidence type="ECO:0000256" key="1">
    <source>
        <dbReference type="SAM" id="Phobius"/>
    </source>
</evidence>
<protein>
    <submittedName>
        <fullName evidence="2 4">Uncharacterized protein</fullName>
    </submittedName>
</protein>
<sequence length="154" mass="17738">MIDRETTERYRETQEQALKLIDLFKKIEMFIYCRRSFCALNSSAHIVLLRLLLLPLLTLLICFCSTPFSTSDEWWSPQDKAALLIIYSTLFSIVSIFLTIFNESIVHGQCEQDVTDGVYSEILSILSFSLASMLNDLLAFTSSIFIITFWLVNN</sequence>
<feature type="transmembrane region" description="Helical" evidence="1">
    <location>
        <begin position="122"/>
        <end position="152"/>
    </location>
</feature>
<dbReference type="Proteomes" id="UP000280834">
    <property type="component" value="Unassembled WGS sequence"/>
</dbReference>